<sequence length="415" mass="44491">MKPMLRADRPLVCVKVSWCMVLAAVLAGIAPSPASAQQSGAAQRDIRIEYLSREGDAAYAEVASDDGVYRAPPPEPFAGAELAIRDTRATAHAVGATIKLERHVLAPDADAVAAARQAADGDAAALIVDLPLADLEAIGKALPPNGPPVFNIRHPETDLRAELCGTNVFHVLPSTAMLTDALAQFLVKKNWKQTLVLVGPLPADKTLADSFAASAKKFGARISDTKSFVFGNDPRQRDQTNVALMTASSRDYDALFLADTTRDFGRFVPYQQSRPRPVVGTEGLQASAWDAIAERYGAPQVNHRFERTAHRPMTDGDWAAWVAVRSVVEAITRGKAKTGAEIAAALVGPDVAIDVSKGVEGSYRRWDHQFRQSIMLTSGDAVVEYAPFEGFLHPGTTLDTLGVDEGESPCKTPVQ</sequence>
<dbReference type="GO" id="GO:0006865">
    <property type="term" value="P:amino acid transport"/>
    <property type="evidence" value="ECO:0007669"/>
    <property type="project" value="UniProtKB-KW"/>
</dbReference>
<dbReference type="Proteomes" id="UP001165667">
    <property type="component" value="Unassembled WGS sequence"/>
</dbReference>
<evidence type="ECO:0000256" key="1">
    <source>
        <dbReference type="ARBA" id="ARBA00010062"/>
    </source>
</evidence>
<name>A0AA42CGW2_9HYPH</name>
<dbReference type="PANTHER" id="PTHR30483:SF6">
    <property type="entry name" value="PERIPLASMIC BINDING PROTEIN OF ABC TRANSPORTER FOR NATURAL AMINO ACIDS"/>
    <property type="match status" value="1"/>
</dbReference>
<evidence type="ECO:0000256" key="3">
    <source>
        <dbReference type="ARBA" id="ARBA00022970"/>
    </source>
</evidence>
<dbReference type="PANTHER" id="PTHR30483">
    <property type="entry name" value="LEUCINE-SPECIFIC-BINDING PROTEIN"/>
    <property type="match status" value="1"/>
</dbReference>
<keyword evidence="3" id="KW-0029">Amino-acid transport</keyword>
<dbReference type="CDD" id="cd06268">
    <property type="entry name" value="PBP1_ABC_transporter_LIVBP-like"/>
    <property type="match status" value="1"/>
</dbReference>
<dbReference type="SUPFAM" id="SSF53822">
    <property type="entry name" value="Periplasmic binding protein-like I"/>
    <property type="match status" value="1"/>
</dbReference>
<proteinExistence type="inferred from homology"/>
<evidence type="ECO:0000313" key="7">
    <source>
        <dbReference type="Proteomes" id="UP001165667"/>
    </source>
</evidence>
<evidence type="ECO:0000259" key="5">
    <source>
        <dbReference type="Pfam" id="PF13458"/>
    </source>
</evidence>
<evidence type="ECO:0000313" key="6">
    <source>
        <dbReference type="EMBL" id="MCW6506634.1"/>
    </source>
</evidence>
<dbReference type="AlphaFoldDB" id="A0AA42CGW2"/>
<dbReference type="Gene3D" id="3.40.50.2300">
    <property type="match status" value="2"/>
</dbReference>
<organism evidence="6 7">
    <name type="scientific">Lichenifustis flavocetrariae</name>
    <dbReference type="NCBI Taxonomy" id="2949735"/>
    <lineage>
        <taxon>Bacteria</taxon>
        <taxon>Pseudomonadati</taxon>
        <taxon>Pseudomonadota</taxon>
        <taxon>Alphaproteobacteria</taxon>
        <taxon>Hyphomicrobiales</taxon>
        <taxon>Lichenihabitantaceae</taxon>
        <taxon>Lichenifustis</taxon>
    </lineage>
</organism>
<dbReference type="EMBL" id="JAMOIM010000001">
    <property type="protein sequence ID" value="MCW6506634.1"/>
    <property type="molecule type" value="Genomic_DNA"/>
</dbReference>
<dbReference type="InterPro" id="IPR028081">
    <property type="entry name" value="Leu-bd"/>
</dbReference>
<evidence type="ECO:0000256" key="2">
    <source>
        <dbReference type="ARBA" id="ARBA00022729"/>
    </source>
</evidence>
<accession>A0AA42CGW2</accession>
<comment type="caution">
    <text evidence="6">The sequence shown here is derived from an EMBL/GenBank/DDBJ whole genome shotgun (WGS) entry which is preliminary data.</text>
</comment>
<dbReference type="Pfam" id="PF13458">
    <property type="entry name" value="Peripla_BP_6"/>
    <property type="match status" value="1"/>
</dbReference>
<feature type="signal peptide" evidence="4">
    <location>
        <begin position="1"/>
        <end position="36"/>
    </location>
</feature>
<feature type="chain" id="PRO_5041422235" evidence="4">
    <location>
        <begin position="37"/>
        <end position="415"/>
    </location>
</feature>
<reference evidence="6" key="1">
    <citation type="submission" date="2022-05" db="EMBL/GenBank/DDBJ databases">
        <authorList>
            <person name="Pankratov T."/>
        </authorList>
    </citation>
    <scope>NUCLEOTIDE SEQUENCE</scope>
    <source>
        <strain evidence="6">BP6-180914</strain>
    </source>
</reference>
<protein>
    <submittedName>
        <fullName evidence="6">ABC transporter substrate-binding protein</fullName>
    </submittedName>
</protein>
<dbReference type="InterPro" id="IPR028082">
    <property type="entry name" value="Peripla_BP_I"/>
</dbReference>
<keyword evidence="2 4" id="KW-0732">Signal</keyword>
<gene>
    <name evidence="6" type="ORF">M8523_01190</name>
</gene>
<keyword evidence="7" id="KW-1185">Reference proteome</keyword>
<evidence type="ECO:0000256" key="4">
    <source>
        <dbReference type="SAM" id="SignalP"/>
    </source>
</evidence>
<feature type="domain" description="Leucine-binding protein" evidence="5">
    <location>
        <begin position="78"/>
        <end position="268"/>
    </location>
</feature>
<keyword evidence="3" id="KW-0813">Transport</keyword>
<dbReference type="InterPro" id="IPR051010">
    <property type="entry name" value="BCAA_transport"/>
</dbReference>
<comment type="similarity">
    <text evidence="1">Belongs to the leucine-binding protein family.</text>
</comment>
<dbReference type="RefSeq" id="WP_282582990.1">
    <property type="nucleotide sequence ID" value="NZ_JAMOIM010000001.1"/>
</dbReference>